<feature type="transmembrane region" description="Helical" evidence="1">
    <location>
        <begin position="287"/>
        <end position="313"/>
    </location>
</feature>
<keyword evidence="1" id="KW-0812">Transmembrane</keyword>
<reference evidence="3 4" key="1">
    <citation type="submission" date="2024-01" db="EMBL/GenBank/DDBJ databases">
        <title>The complete chloroplast genome sequence of Lithospermum erythrorhizon: insights into the phylogenetic relationship among Boraginaceae species and the maternal lineages of purple gromwells.</title>
        <authorList>
            <person name="Okada T."/>
            <person name="Watanabe K."/>
        </authorList>
    </citation>
    <scope>NUCLEOTIDE SEQUENCE [LARGE SCALE GENOMIC DNA]</scope>
</reference>
<dbReference type="GO" id="GO:0009506">
    <property type="term" value="C:plasmodesma"/>
    <property type="evidence" value="ECO:0007669"/>
    <property type="project" value="TreeGrafter"/>
</dbReference>
<dbReference type="AlphaFoldDB" id="A0AAV3P3F8"/>
<sequence>MMNTSSFISKAPQLIFWIISIILLVSLVHAESLTIHIHVNDVTRLKCDAVAYGVGKRSLLQEGSNVQSSSLILASQETHRKDPLDSFNYYTDGWNISNKHYIGSLAYSAAPLFLTSGIWFVGVGLSMVLSCVSCFCYRQRRYGYSKSAYACSVIFLILFTTAAIIGAVVLFTGQGKFHASTTDTLDYVVGQADSVVKNLKNVSAYLTASKQAGINKLLLPPQVLSSIDNVVLMMDYSATTLETVTVENKEDIENVLETGRHIFIVVAALMLVLALIGFLFSIFGLQFLVYILIFVTWILVAGTFILSGVFLLFHNATGDTCIAMDEWGKNPRVHTALDDILPCIDPATAKQSLSESKDVAFQLIQGVNEIIINISNADFPIISPPLAYNQSGSPVPTICNPFNKDMTERKCVTGQVDLSNATEVWKNYVCQVSLFDVCITVGRLRPSMYEHMASIVNVSYGLYHYGPFLTDLVDCTYVRETFSGIYKDHCPDLKKYSKWVYIGLLMVSSAVALSMILWVLYAREKHNRKYTRLVDPASHVSNVEEKGP</sequence>
<organism evidence="3 4">
    <name type="scientific">Lithospermum erythrorhizon</name>
    <name type="common">Purple gromwell</name>
    <name type="synonym">Lithospermum officinale var. erythrorhizon</name>
    <dbReference type="NCBI Taxonomy" id="34254"/>
    <lineage>
        <taxon>Eukaryota</taxon>
        <taxon>Viridiplantae</taxon>
        <taxon>Streptophyta</taxon>
        <taxon>Embryophyta</taxon>
        <taxon>Tracheophyta</taxon>
        <taxon>Spermatophyta</taxon>
        <taxon>Magnoliopsida</taxon>
        <taxon>eudicotyledons</taxon>
        <taxon>Gunneridae</taxon>
        <taxon>Pentapetalae</taxon>
        <taxon>asterids</taxon>
        <taxon>lamiids</taxon>
        <taxon>Boraginales</taxon>
        <taxon>Boraginaceae</taxon>
        <taxon>Boraginoideae</taxon>
        <taxon>Lithospermeae</taxon>
        <taxon>Lithospermum</taxon>
    </lineage>
</organism>
<dbReference type="Proteomes" id="UP001454036">
    <property type="component" value="Unassembled WGS sequence"/>
</dbReference>
<feature type="signal peptide" evidence="2">
    <location>
        <begin position="1"/>
        <end position="30"/>
    </location>
</feature>
<evidence type="ECO:0000256" key="1">
    <source>
        <dbReference type="SAM" id="Phobius"/>
    </source>
</evidence>
<protein>
    <submittedName>
        <fullName evidence="3">Uncharacterized protein</fullName>
    </submittedName>
</protein>
<feature type="transmembrane region" description="Helical" evidence="1">
    <location>
        <begin position="499"/>
        <end position="522"/>
    </location>
</feature>
<feature type="chain" id="PRO_5043763779" evidence="2">
    <location>
        <begin position="31"/>
        <end position="548"/>
    </location>
</feature>
<keyword evidence="2" id="KW-0732">Signal</keyword>
<accession>A0AAV3P3F8</accession>
<dbReference type="GO" id="GO:0005886">
    <property type="term" value="C:plasma membrane"/>
    <property type="evidence" value="ECO:0007669"/>
    <property type="project" value="TreeGrafter"/>
</dbReference>
<dbReference type="PANTHER" id="PTHR31414:SF31">
    <property type="entry name" value="PROTEIN TWEETY HOMOLOG"/>
    <property type="match status" value="1"/>
</dbReference>
<feature type="transmembrane region" description="Helical" evidence="1">
    <location>
        <begin position="261"/>
        <end position="280"/>
    </location>
</feature>
<keyword evidence="4" id="KW-1185">Reference proteome</keyword>
<feature type="transmembrane region" description="Helical" evidence="1">
    <location>
        <begin position="117"/>
        <end position="137"/>
    </location>
</feature>
<evidence type="ECO:0000313" key="3">
    <source>
        <dbReference type="EMBL" id="GAA0146115.1"/>
    </source>
</evidence>
<gene>
    <name evidence="3" type="ORF">LIER_06143</name>
</gene>
<keyword evidence="1" id="KW-0472">Membrane</keyword>
<keyword evidence="1" id="KW-1133">Transmembrane helix</keyword>
<feature type="transmembrane region" description="Helical" evidence="1">
    <location>
        <begin position="149"/>
        <end position="171"/>
    </location>
</feature>
<dbReference type="EMBL" id="BAABME010000878">
    <property type="protein sequence ID" value="GAA0146115.1"/>
    <property type="molecule type" value="Genomic_DNA"/>
</dbReference>
<evidence type="ECO:0000313" key="4">
    <source>
        <dbReference type="Proteomes" id="UP001454036"/>
    </source>
</evidence>
<name>A0AAV3P3F8_LITER</name>
<dbReference type="InterPro" id="IPR040283">
    <property type="entry name" value="DDB_G0292058-like"/>
</dbReference>
<evidence type="ECO:0000256" key="2">
    <source>
        <dbReference type="SAM" id="SignalP"/>
    </source>
</evidence>
<comment type="caution">
    <text evidence="3">The sequence shown here is derived from an EMBL/GenBank/DDBJ whole genome shotgun (WGS) entry which is preliminary data.</text>
</comment>
<dbReference type="PANTHER" id="PTHR31414">
    <property type="entry name" value="TRANSMEMBRANE PROTEIN DDB_G0292058"/>
    <property type="match status" value="1"/>
</dbReference>
<proteinExistence type="predicted"/>